<dbReference type="PATRIC" id="fig|1069642.3.peg.348"/>
<feature type="region of interest" description="Disordered" evidence="1">
    <location>
        <begin position="36"/>
        <end position="75"/>
    </location>
</feature>
<feature type="compositionally biased region" description="Acidic residues" evidence="1">
    <location>
        <begin position="53"/>
        <end position="74"/>
    </location>
</feature>
<protein>
    <submittedName>
        <fullName evidence="2">Uncharacterized protein</fullName>
    </submittedName>
</protein>
<proteinExistence type="predicted"/>
<evidence type="ECO:0000256" key="1">
    <source>
        <dbReference type="SAM" id="MobiDB-lite"/>
    </source>
</evidence>
<dbReference type="PROSITE" id="PS51257">
    <property type="entry name" value="PROKAR_LIPOPROTEIN"/>
    <property type="match status" value="1"/>
</dbReference>
<name>K7YR75_BDEBC</name>
<accession>K7YR75</accession>
<dbReference type="AlphaFoldDB" id="K7YR75"/>
<sequence>MFVRGDLMMSKRMYAGIWGLFLALMLSSCKTPVSFTDDFSSKTSEETTTTDDSTSDDNADDSTDDPSDDSETVPDSEVVGEVCDQLDSDSHNAALGDIMQDPFLNISFASGKGLVLPKGSCVKRTVKEDSDTRREILYEYSCREVKGVVNLISTREEENGVVISVIDTDVDVYGKAGLIRNIQSTHTHTRLASGAIQIDREFEETSTLEGVQHQITGVSFYDFIPDEDAAKGAGFVQISGNVSHVKGGVTQNVYSVSSDGLHRAACGFDDGVVTMRSSDKITTVAYSGCGKPAITQADTEVVE</sequence>
<organism evidence="2 3">
    <name type="scientific">Bdellovibrio bacteriovorus str. Tiberius</name>
    <dbReference type="NCBI Taxonomy" id="1069642"/>
    <lineage>
        <taxon>Bacteria</taxon>
        <taxon>Pseudomonadati</taxon>
        <taxon>Bdellovibrionota</taxon>
        <taxon>Bdellovibrionia</taxon>
        <taxon>Bdellovibrionales</taxon>
        <taxon>Pseudobdellovibrionaceae</taxon>
        <taxon>Bdellovibrio</taxon>
    </lineage>
</organism>
<gene>
    <name evidence="2" type="ORF">Bdt_0355</name>
</gene>
<dbReference type="HOGENOM" id="CLU_945468_0_0_7"/>
<dbReference type="Proteomes" id="UP000010074">
    <property type="component" value="Chromosome"/>
</dbReference>
<reference evidence="2 3" key="1">
    <citation type="journal article" date="2012" name="BMC Genomics">
        <title>Genome analysis of a simultaneously predatory and prey-independent, novel Bdellovibrio bacteriovorus from the River Tiber, supports in silico predictions of both ancient and recent lateral gene transfer from diverse bacteria.</title>
        <authorList>
            <person name="Hobley L."/>
            <person name="Lerner T.R."/>
            <person name="Williams L.E."/>
            <person name="Lambert C."/>
            <person name="Till R."/>
            <person name="Milner D.S."/>
            <person name="Basford S.M."/>
            <person name="Capeness M.J."/>
            <person name="Fenton A.K."/>
            <person name="Atterbury R.J."/>
            <person name="Harris M.A."/>
            <person name="Sockett R.E."/>
        </authorList>
    </citation>
    <scope>NUCLEOTIDE SEQUENCE [LARGE SCALE GENOMIC DNA]</scope>
    <source>
        <strain evidence="2 3">Tiberius</strain>
    </source>
</reference>
<evidence type="ECO:0000313" key="2">
    <source>
        <dbReference type="EMBL" id="AFY00063.1"/>
    </source>
</evidence>
<dbReference type="KEGG" id="bbat:Bdt_0355"/>
<evidence type="ECO:0000313" key="3">
    <source>
        <dbReference type="Proteomes" id="UP000010074"/>
    </source>
</evidence>
<dbReference type="EMBL" id="CP002930">
    <property type="protein sequence ID" value="AFY00063.1"/>
    <property type="molecule type" value="Genomic_DNA"/>
</dbReference>